<dbReference type="PANTHER" id="PTHR10067">
    <property type="entry name" value="PHOSPHATIDYLSERINE DECARBOXYLASE"/>
    <property type="match status" value="1"/>
</dbReference>
<feature type="chain" id="PRO_5023391717" description="Phosphatidylserine decarboxylase alpha chain" evidence="12">
    <location>
        <begin position="260"/>
        <end position="296"/>
    </location>
</feature>
<comment type="pathway">
    <text evidence="12">Phospholipid metabolism; phosphatidylethanolamine biosynthesis; phosphatidylethanolamine from CDP-diacylglycerol: step 2/2.</text>
</comment>
<evidence type="ECO:0000256" key="3">
    <source>
        <dbReference type="ARBA" id="ARBA00022516"/>
    </source>
</evidence>
<dbReference type="PANTHER" id="PTHR10067:SF6">
    <property type="entry name" value="PHOSPHATIDYLSERINE DECARBOXYLASE PROENZYME, MITOCHONDRIAL"/>
    <property type="match status" value="1"/>
</dbReference>
<feature type="site" description="Cleavage (non-hydrolytic); by autocatalysis" evidence="12">
    <location>
        <begin position="259"/>
        <end position="260"/>
    </location>
</feature>
<evidence type="ECO:0000256" key="6">
    <source>
        <dbReference type="ARBA" id="ARBA00023136"/>
    </source>
</evidence>
<gene>
    <name evidence="12" type="primary">psd</name>
    <name evidence="13" type="ORF">C7443_101311</name>
</gene>
<keyword evidence="3 12" id="KW-0444">Lipid biosynthesis</keyword>
<evidence type="ECO:0000256" key="4">
    <source>
        <dbReference type="ARBA" id="ARBA00022793"/>
    </source>
</evidence>
<keyword evidence="9 12" id="KW-0456">Lyase</keyword>
<dbReference type="GO" id="GO:0005886">
    <property type="term" value="C:plasma membrane"/>
    <property type="evidence" value="ECO:0007669"/>
    <property type="project" value="UniProtKB-SubCell"/>
</dbReference>
<protein>
    <recommendedName>
        <fullName evidence="12">Phosphatidylserine decarboxylase proenzyme</fullName>
        <ecNumber evidence="12">4.1.1.65</ecNumber>
    </recommendedName>
    <component>
        <recommendedName>
            <fullName evidence="12">Phosphatidylserine decarboxylase alpha chain</fullName>
        </recommendedName>
    </component>
    <component>
        <recommendedName>
            <fullName evidence="12">Phosphatidylserine decarboxylase beta chain</fullName>
        </recommendedName>
    </component>
</protein>
<keyword evidence="4 12" id="KW-0210">Decarboxylase</keyword>
<comment type="cofactor">
    <cofactor evidence="12">
        <name>pyruvate</name>
        <dbReference type="ChEBI" id="CHEBI:15361"/>
    </cofactor>
    <text evidence="12">Binds 1 pyruvoyl group covalently per subunit.</text>
</comment>
<evidence type="ECO:0000256" key="2">
    <source>
        <dbReference type="ARBA" id="ARBA00022475"/>
    </source>
</evidence>
<comment type="caution">
    <text evidence="13">The sequence shown here is derived from an EMBL/GenBank/DDBJ whole genome shotgun (WGS) entry which is preliminary data.</text>
</comment>
<organism evidence="13 14">
    <name type="scientific">Plasticicumulans acidivorans</name>
    <dbReference type="NCBI Taxonomy" id="886464"/>
    <lineage>
        <taxon>Bacteria</taxon>
        <taxon>Pseudomonadati</taxon>
        <taxon>Pseudomonadota</taxon>
        <taxon>Gammaproteobacteria</taxon>
        <taxon>Candidatus Competibacteraceae</taxon>
        <taxon>Plasticicumulans</taxon>
    </lineage>
</organism>
<dbReference type="InterPro" id="IPR033177">
    <property type="entry name" value="PSD-B"/>
</dbReference>
<evidence type="ECO:0000256" key="8">
    <source>
        <dbReference type="ARBA" id="ARBA00023209"/>
    </source>
</evidence>
<evidence type="ECO:0000256" key="5">
    <source>
        <dbReference type="ARBA" id="ARBA00023098"/>
    </source>
</evidence>
<feature type="active site" description="Schiff-base intermediate with substrate; via pyruvic acid; for decarboxylase activity" evidence="12">
    <location>
        <position position="260"/>
    </location>
</feature>
<proteinExistence type="inferred from homology"/>
<keyword evidence="11 12" id="KW-0670">Pyruvate</keyword>
<dbReference type="AlphaFoldDB" id="A0A317N050"/>
<keyword evidence="14" id="KW-1185">Reference proteome</keyword>
<dbReference type="EMBL" id="QGTJ01000001">
    <property type="protein sequence ID" value="PWV65826.1"/>
    <property type="molecule type" value="Genomic_DNA"/>
</dbReference>
<evidence type="ECO:0000256" key="11">
    <source>
        <dbReference type="ARBA" id="ARBA00023317"/>
    </source>
</evidence>
<evidence type="ECO:0000256" key="7">
    <source>
        <dbReference type="ARBA" id="ARBA00023145"/>
    </source>
</evidence>
<comment type="subunit">
    <text evidence="12">Heterodimer of a large membrane-associated beta subunit and a small pyruvoyl-containing alpha subunit.</text>
</comment>
<keyword evidence="5 12" id="KW-0443">Lipid metabolism</keyword>
<comment type="PTM">
    <text evidence="12">Is synthesized initially as an inactive proenzyme. Formation of the active enzyme involves a self-maturation process in which the active site pyruvoyl group is generated from an internal serine residue via an autocatalytic post-translational modification. Two non-identical subunits are generated from the proenzyme in this reaction, and the pyruvate is formed at the N-terminus of the alpha chain, which is derived from the carboxyl end of the proenzyme. The autoendoproteolytic cleavage occurs by a canonical serine protease mechanism, in which the side chain hydroxyl group of the serine supplies its oxygen atom to form the C-terminus of the beta chain, while the remainder of the serine residue undergoes an oxidative deamination to produce ammonia and the pyruvoyl prosthetic group on the alpha chain. During this reaction, the Ser that is part of the protease active site of the proenzyme becomes the pyruvoyl prosthetic group, which constitutes an essential element of the active site of the mature decarboxylase.</text>
</comment>
<dbReference type="RefSeq" id="WP_110016816.1">
    <property type="nucleotide sequence ID" value="NZ_QGTJ01000001.1"/>
</dbReference>
<dbReference type="UniPathway" id="UPA00558">
    <property type="reaction ID" value="UER00616"/>
</dbReference>
<evidence type="ECO:0000313" key="14">
    <source>
        <dbReference type="Proteomes" id="UP000246569"/>
    </source>
</evidence>
<dbReference type="NCBIfam" id="TIGR00163">
    <property type="entry name" value="PS_decarb"/>
    <property type="match status" value="1"/>
</dbReference>
<keyword evidence="2 12" id="KW-1003">Cell membrane</keyword>
<feature type="chain" id="PRO_5023391716" description="Phosphatidylserine decarboxylase beta chain" evidence="12">
    <location>
        <begin position="1"/>
        <end position="259"/>
    </location>
</feature>
<evidence type="ECO:0000256" key="12">
    <source>
        <dbReference type="HAMAP-Rule" id="MF_00662"/>
    </source>
</evidence>
<dbReference type="EC" id="4.1.1.65" evidence="12"/>
<evidence type="ECO:0000256" key="1">
    <source>
        <dbReference type="ARBA" id="ARBA00005189"/>
    </source>
</evidence>
<keyword evidence="7 12" id="KW-0865">Zymogen</keyword>
<dbReference type="InterPro" id="IPR003817">
    <property type="entry name" value="PS_Dcarbxylase"/>
</dbReference>
<reference evidence="13 14" key="1">
    <citation type="submission" date="2018-05" db="EMBL/GenBank/DDBJ databases">
        <title>Genomic Encyclopedia of Type Strains, Phase IV (KMG-IV): sequencing the most valuable type-strain genomes for metagenomic binning, comparative biology and taxonomic classification.</title>
        <authorList>
            <person name="Goeker M."/>
        </authorList>
    </citation>
    <scope>NUCLEOTIDE SEQUENCE [LARGE SCALE GENOMIC DNA]</scope>
    <source>
        <strain evidence="13 14">DSM 23606</strain>
    </source>
</reference>
<evidence type="ECO:0000256" key="9">
    <source>
        <dbReference type="ARBA" id="ARBA00023239"/>
    </source>
</evidence>
<keyword evidence="8 12" id="KW-0594">Phospholipid biosynthesis</keyword>
<dbReference type="GO" id="GO:0006646">
    <property type="term" value="P:phosphatidylethanolamine biosynthetic process"/>
    <property type="evidence" value="ECO:0007669"/>
    <property type="project" value="UniProtKB-UniRule"/>
</dbReference>
<feature type="active site" description="Charge relay system; for autoendoproteolytic cleavage activity" evidence="12">
    <location>
        <position position="97"/>
    </location>
</feature>
<feature type="active site" description="Charge relay system; for autoendoproteolytic cleavage activity" evidence="12">
    <location>
        <position position="260"/>
    </location>
</feature>
<evidence type="ECO:0000256" key="10">
    <source>
        <dbReference type="ARBA" id="ARBA00023264"/>
    </source>
</evidence>
<name>A0A317N050_9GAMM</name>
<comment type="subcellular location">
    <subcellularLocation>
        <location evidence="12">Cell membrane</location>
        <topology evidence="12">Peripheral membrane protein</topology>
    </subcellularLocation>
</comment>
<comment type="similarity">
    <text evidence="12">Belongs to the phosphatidylserine decarboxylase family. PSD-B subfamily. Prokaryotic type I sub-subfamily.</text>
</comment>
<dbReference type="OrthoDB" id="9802030at2"/>
<comment type="function">
    <text evidence="12">Catalyzes the formation of phosphatidylethanolamine (PtdEtn) from phosphatidylserine (PtdSer).</text>
</comment>
<comment type="catalytic activity">
    <reaction evidence="12">
        <text>a 1,2-diacyl-sn-glycero-3-phospho-L-serine + H(+) = a 1,2-diacyl-sn-glycero-3-phosphoethanolamine + CO2</text>
        <dbReference type="Rhea" id="RHEA:20828"/>
        <dbReference type="ChEBI" id="CHEBI:15378"/>
        <dbReference type="ChEBI" id="CHEBI:16526"/>
        <dbReference type="ChEBI" id="CHEBI:57262"/>
        <dbReference type="ChEBI" id="CHEBI:64612"/>
        <dbReference type="EC" id="4.1.1.65"/>
    </reaction>
</comment>
<dbReference type="InterPro" id="IPR033178">
    <property type="entry name" value="PSD_type1_pro"/>
</dbReference>
<sequence>MTPSRPPFADRLRNLPQYLLPQVTITALIHRATRWRMPWWRKALTRWFVARYGVDMSEALQPDPLAYPDFNAFFTRALRADARPLPADPALLCSPVDGAVSQAGAIRGDAVFQAKGHDYSLTALLGGEASDAAAFLDGRFATLYLSPRDYHRIHMPVDGRLRAMIHVPGRLFSVSPLTTRCIPGLFARNERVVTLWDTAHGPMALVLVGAINVASMETVWAGVITPPLGRQIRRWQYPADGDGSVHLRRGDELGRFNMGSTVILAFGPGAVEFEAAIQAAAPLRMGQVLARPQPGS</sequence>
<evidence type="ECO:0000313" key="13">
    <source>
        <dbReference type="EMBL" id="PWV65826.1"/>
    </source>
</evidence>
<dbReference type="GO" id="GO:0004609">
    <property type="term" value="F:phosphatidylserine decarboxylase activity"/>
    <property type="evidence" value="ECO:0007669"/>
    <property type="project" value="UniProtKB-UniRule"/>
</dbReference>
<keyword evidence="10 12" id="KW-1208">Phospholipid metabolism</keyword>
<feature type="modified residue" description="Pyruvic acid (Ser); by autocatalysis" evidence="12">
    <location>
        <position position="260"/>
    </location>
</feature>
<dbReference type="Proteomes" id="UP000246569">
    <property type="component" value="Unassembled WGS sequence"/>
</dbReference>
<keyword evidence="6 12" id="KW-0472">Membrane</keyword>
<feature type="active site" description="Charge relay system; for autoendoproteolytic cleavage activity" evidence="12">
    <location>
        <position position="154"/>
    </location>
</feature>
<comment type="pathway">
    <text evidence="1">Lipid metabolism.</text>
</comment>
<accession>A0A317N050</accession>
<dbReference type="Pfam" id="PF02666">
    <property type="entry name" value="PS_Dcarbxylase"/>
    <property type="match status" value="1"/>
</dbReference>
<dbReference type="HAMAP" id="MF_00662">
    <property type="entry name" value="PS_decarb_PSD_B_type1"/>
    <property type="match status" value="1"/>
</dbReference>